<keyword evidence="5 13" id="KW-1133">Transmembrane helix</keyword>
<keyword evidence="2 11" id="KW-0813">Transport</keyword>
<reference evidence="14 15" key="1">
    <citation type="journal article" date="2023" name="Sci. Data">
        <title>Genome assembly of the Korean intertidal mud-creeper Batillaria attramentaria.</title>
        <authorList>
            <person name="Patra A.K."/>
            <person name="Ho P.T."/>
            <person name="Jun S."/>
            <person name="Lee S.J."/>
            <person name="Kim Y."/>
            <person name="Won Y.J."/>
        </authorList>
    </citation>
    <scope>NUCLEOTIDE SEQUENCE [LARGE SCALE GENOMIC DNA]</scope>
    <source>
        <strain evidence="14">Wonlab-2016</strain>
    </source>
</reference>
<feature type="region of interest" description="Disordered" evidence="12">
    <location>
        <begin position="167"/>
        <end position="194"/>
    </location>
</feature>
<keyword evidence="3 11" id="KW-0894">Sodium channel</keyword>
<dbReference type="GO" id="GO:0005272">
    <property type="term" value="F:sodium channel activity"/>
    <property type="evidence" value="ECO:0007669"/>
    <property type="project" value="UniProtKB-KW"/>
</dbReference>
<gene>
    <name evidence="14" type="ORF">BaRGS_00013484</name>
</gene>
<evidence type="ECO:0000256" key="5">
    <source>
        <dbReference type="ARBA" id="ARBA00022989"/>
    </source>
</evidence>
<feature type="compositionally biased region" description="Polar residues" evidence="12">
    <location>
        <begin position="175"/>
        <end position="194"/>
    </location>
</feature>
<keyword evidence="8 13" id="KW-0472">Membrane</keyword>
<evidence type="ECO:0000256" key="6">
    <source>
        <dbReference type="ARBA" id="ARBA00023053"/>
    </source>
</evidence>
<dbReference type="InterPro" id="IPR001873">
    <property type="entry name" value="ENaC"/>
</dbReference>
<proteinExistence type="inferred from homology"/>
<evidence type="ECO:0000256" key="7">
    <source>
        <dbReference type="ARBA" id="ARBA00023065"/>
    </source>
</evidence>
<keyword evidence="15" id="KW-1185">Reference proteome</keyword>
<comment type="similarity">
    <text evidence="11">Belongs to the amiloride-sensitive sodium channel (TC 1.A.6) family.</text>
</comment>
<dbReference type="Gene3D" id="2.60.470.10">
    <property type="entry name" value="Acid-sensing ion channels like domains"/>
    <property type="match status" value="1"/>
</dbReference>
<name>A0ABD0L755_9CAEN</name>
<sequence length="540" mass="60378">MSGNIRFELYDLDTPGHLATTDTVAMVRTSPPMPNSAKGGEANRTKEEDGVKRLLALYGNSASIHGMSQIGGPALYGYRRWLWVLLVLSMSIGLSVILYKQVRRLSNYPTRTTVRPEFQEEIEFPAVTICNLNQFYRDRLPDDPGLHHLIRISSEWTYLTKDDPHITTTTTTTTQSSAAPRTRTGSEAKSPSYPKSNITGTELYDIVWHAAHPKSSFLYKCTWQSRLVPCEDIFEARMTDLGVCFTFNGNLSRKILTCPMTGPWMGLRVVLFLQQEQYYFAKTMQAGVKVVLHEPGREPMPDTAGLLVRPGVSAFMAFSKQIAPDFNRTLYRYRSYSQMACARDCLLAIAEDNQAARSISRLSFVSVTRRNLSFCSVDQMVSCYIPASDNFTFADLHACDCRPACERVSYNVKTSYADFASDFMEQQIPSDVGDGKAEFLSRNLVDVRVFLDTMTVLHVQQEPEMTLPDVLGALGGHLGLFLGASILSVTELTEMLVLLVLECIRRGTERKSQETVSGEGSPSTHCHLNQGSEQLGQQRL</sequence>
<keyword evidence="7 11" id="KW-0406">Ion transport</keyword>
<keyword evidence="6" id="KW-0915">Sodium</keyword>
<feature type="region of interest" description="Disordered" evidence="12">
    <location>
        <begin position="511"/>
        <end position="540"/>
    </location>
</feature>
<organism evidence="14 15">
    <name type="scientific">Batillaria attramentaria</name>
    <dbReference type="NCBI Taxonomy" id="370345"/>
    <lineage>
        <taxon>Eukaryota</taxon>
        <taxon>Metazoa</taxon>
        <taxon>Spiralia</taxon>
        <taxon>Lophotrochozoa</taxon>
        <taxon>Mollusca</taxon>
        <taxon>Gastropoda</taxon>
        <taxon>Caenogastropoda</taxon>
        <taxon>Sorbeoconcha</taxon>
        <taxon>Cerithioidea</taxon>
        <taxon>Batillariidae</taxon>
        <taxon>Batillaria</taxon>
    </lineage>
</organism>
<keyword evidence="10 11" id="KW-0407">Ion channel</keyword>
<dbReference type="Pfam" id="PF00858">
    <property type="entry name" value="ASC"/>
    <property type="match status" value="1"/>
</dbReference>
<evidence type="ECO:0000313" key="14">
    <source>
        <dbReference type="EMBL" id="KAK7495302.1"/>
    </source>
</evidence>
<evidence type="ECO:0000256" key="3">
    <source>
        <dbReference type="ARBA" id="ARBA00022461"/>
    </source>
</evidence>
<dbReference type="PANTHER" id="PTHR11690:SF300">
    <property type="entry name" value="PICKPOCKET PROTEIN 19"/>
    <property type="match status" value="1"/>
</dbReference>
<comment type="subcellular location">
    <subcellularLocation>
        <location evidence="1">Membrane</location>
        <topology evidence="1">Multi-pass membrane protein</topology>
    </subcellularLocation>
</comment>
<evidence type="ECO:0000256" key="11">
    <source>
        <dbReference type="RuleBase" id="RU000679"/>
    </source>
</evidence>
<evidence type="ECO:0000256" key="9">
    <source>
        <dbReference type="ARBA" id="ARBA00023201"/>
    </source>
</evidence>
<protein>
    <submittedName>
        <fullName evidence="14">Uncharacterized protein</fullName>
    </submittedName>
</protein>
<dbReference type="EMBL" id="JACVVK020000076">
    <property type="protein sequence ID" value="KAK7495302.1"/>
    <property type="molecule type" value="Genomic_DNA"/>
</dbReference>
<evidence type="ECO:0000256" key="8">
    <source>
        <dbReference type="ARBA" id="ARBA00023136"/>
    </source>
</evidence>
<feature type="compositionally biased region" description="Polar residues" evidence="12">
    <location>
        <begin position="514"/>
        <end position="540"/>
    </location>
</feature>
<dbReference type="Proteomes" id="UP001519460">
    <property type="component" value="Unassembled WGS sequence"/>
</dbReference>
<evidence type="ECO:0000256" key="4">
    <source>
        <dbReference type="ARBA" id="ARBA00022692"/>
    </source>
</evidence>
<feature type="transmembrane region" description="Helical" evidence="13">
    <location>
        <begin position="81"/>
        <end position="99"/>
    </location>
</feature>
<evidence type="ECO:0000256" key="1">
    <source>
        <dbReference type="ARBA" id="ARBA00004141"/>
    </source>
</evidence>
<keyword evidence="9 11" id="KW-0739">Sodium transport</keyword>
<dbReference type="AlphaFoldDB" id="A0ABD0L755"/>
<comment type="caution">
    <text evidence="14">The sequence shown here is derived from an EMBL/GenBank/DDBJ whole genome shotgun (WGS) entry which is preliminary data.</text>
</comment>
<dbReference type="GO" id="GO:0016020">
    <property type="term" value="C:membrane"/>
    <property type="evidence" value="ECO:0007669"/>
    <property type="project" value="UniProtKB-SubCell"/>
</dbReference>
<evidence type="ECO:0000256" key="13">
    <source>
        <dbReference type="SAM" id="Phobius"/>
    </source>
</evidence>
<accession>A0ABD0L755</accession>
<dbReference type="PANTHER" id="PTHR11690">
    <property type="entry name" value="AMILORIDE-SENSITIVE SODIUM CHANNEL-RELATED"/>
    <property type="match status" value="1"/>
</dbReference>
<dbReference type="PRINTS" id="PR01078">
    <property type="entry name" value="AMINACHANNEL"/>
</dbReference>
<evidence type="ECO:0000256" key="2">
    <source>
        <dbReference type="ARBA" id="ARBA00022448"/>
    </source>
</evidence>
<evidence type="ECO:0000313" key="15">
    <source>
        <dbReference type="Proteomes" id="UP001519460"/>
    </source>
</evidence>
<evidence type="ECO:0000256" key="12">
    <source>
        <dbReference type="SAM" id="MobiDB-lite"/>
    </source>
</evidence>
<evidence type="ECO:0000256" key="10">
    <source>
        <dbReference type="ARBA" id="ARBA00023303"/>
    </source>
</evidence>
<keyword evidence="4 11" id="KW-0812">Transmembrane</keyword>